<reference evidence="1" key="1">
    <citation type="submission" date="2021-02" db="EMBL/GenBank/DDBJ databases">
        <authorList>
            <person name="Nowell W R."/>
        </authorList>
    </citation>
    <scope>NUCLEOTIDE SEQUENCE</scope>
</reference>
<dbReference type="Proteomes" id="UP000681720">
    <property type="component" value="Unassembled WGS sequence"/>
</dbReference>
<organism evidence="1 3">
    <name type="scientific">Rotaria magnacalcarata</name>
    <dbReference type="NCBI Taxonomy" id="392030"/>
    <lineage>
        <taxon>Eukaryota</taxon>
        <taxon>Metazoa</taxon>
        <taxon>Spiralia</taxon>
        <taxon>Gnathifera</taxon>
        <taxon>Rotifera</taxon>
        <taxon>Eurotatoria</taxon>
        <taxon>Bdelloidea</taxon>
        <taxon>Philodinida</taxon>
        <taxon>Philodinidae</taxon>
        <taxon>Rotaria</taxon>
    </lineage>
</organism>
<gene>
    <name evidence="1" type="ORF">BYL167_LOCUS42886</name>
    <name evidence="2" type="ORF">GIL414_LOCUS48461</name>
</gene>
<comment type="caution">
    <text evidence="1">The sequence shown here is derived from an EMBL/GenBank/DDBJ whole genome shotgun (WGS) entry which is preliminary data.</text>
</comment>
<evidence type="ECO:0000313" key="2">
    <source>
        <dbReference type="EMBL" id="CAF4831183.1"/>
    </source>
</evidence>
<proteinExistence type="predicted"/>
<name>A0A8S2ZWN4_9BILA</name>
<protein>
    <submittedName>
        <fullName evidence="1">Uncharacterized protein</fullName>
    </submittedName>
</protein>
<feature type="non-terminal residue" evidence="1">
    <location>
        <position position="57"/>
    </location>
</feature>
<evidence type="ECO:0000313" key="3">
    <source>
        <dbReference type="Proteomes" id="UP000681967"/>
    </source>
</evidence>
<dbReference type="EMBL" id="CAJOBH010112530">
    <property type="protein sequence ID" value="CAF4668834.1"/>
    <property type="molecule type" value="Genomic_DNA"/>
</dbReference>
<dbReference type="EMBL" id="CAJOBJ010157163">
    <property type="protein sequence ID" value="CAF4831183.1"/>
    <property type="molecule type" value="Genomic_DNA"/>
</dbReference>
<dbReference type="AlphaFoldDB" id="A0A8S2ZWN4"/>
<evidence type="ECO:0000313" key="1">
    <source>
        <dbReference type="EMBL" id="CAF4668834.1"/>
    </source>
</evidence>
<sequence length="57" mass="6516">MQDDEGRFGKFLSTLIKQINQEKLSYVEQLKPILLGYSLISVSQFSRAIHMIDANIS</sequence>
<dbReference type="Proteomes" id="UP000681967">
    <property type="component" value="Unassembled WGS sequence"/>
</dbReference>
<accession>A0A8S2ZWN4</accession>